<dbReference type="Gene3D" id="3.30.200.20">
    <property type="entry name" value="Phosphorylase Kinase, domain 1"/>
    <property type="match status" value="1"/>
</dbReference>
<dbReference type="AlphaFoldDB" id="A0A8J3J5U8"/>
<evidence type="ECO:0000256" key="1">
    <source>
        <dbReference type="SAM" id="MobiDB-lite"/>
    </source>
</evidence>
<feature type="domain" description="Aminoglycoside phosphotransferase" evidence="2">
    <location>
        <begin position="243"/>
        <end position="338"/>
    </location>
</feature>
<name>A0A8J3J5U8_9ACTN</name>
<evidence type="ECO:0000313" key="3">
    <source>
        <dbReference type="EMBL" id="GIF78677.1"/>
    </source>
</evidence>
<keyword evidence="4" id="KW-1185">Reference proteome</keyword>
<evidence type="ECO:0000259" key="2">
    <source>
        <dbReference type="Pfam" id="PF01636"/>
    </source>
</evidence>
<evidence type="ECO:0000313" key="4">
    <source>
        <dbReference type="Proteomes" id="UP000601223"/>
    </source>
</evidence>
<dbReference type="RefSeq" id="WP_203740237.1">
    <property type="nucleotide sequence ID" value="NZ_BONF01000001.1"/>
</dbReference>
<reference evidence="3 4" key="1">
    <citation type="submission" date="2021-01" db="EMBL/GenBank/DDBJ databases">
        <title>Whole genome shotgun sequence of Catellatospora bangladeshensis NBRC 107357.</title>
        <authorList>
            <person name="Komaki H."/>
            <person name="Tamura T."/>
        </authorList>
    </citation>
    <scope>NUCLEOTIDE SEQUENCE [LARGE SCALE GENOMIC DNA]</scope>
    <source>
        <strain evidence="3 4">NBRC 107357</strain>
    </source>
</reference>
<sequence length="381" mass="38995">MSGAEWAAEHEVGAAQAAELIGARFPRLRGLTVTPFATGWDNTVHLVGGEWVFRFPRRAIALKLLAHETAVLPRLAGRLPLPVPCPELIGEPACGYPWPYWGARLLPGVGLADSGLPDEARVAAAAGLGAFLRALHDPALAAAVAVRRPDTPTGVPGTTPGTGIGPDTSTTPGTGTDIGTMPGTSTSTMPGTGTPAPVPDLGGPAAGAGAAASDGGADEPRAVLPVDPMGRGNPSVRAPLARERLDRVAAQGIWQPDPAVYALLDGAVRLGPPDGAPVLVHGDLHQRHLLLDATGRAAGVIDWGDVCLGDPALDLSLAFSGFTGPARAALLDAYGPVPPEREARARVLAVFLSVTLAEYAHGEHRTALLRESLAGISRAAR</sequence>
<proteinExistence type="predicted"/>
<dbReference type="Gene3D" id="3.90.1200.10">
    <property type="match status" value="1"/>
</dbReference>
<dbReference type="PANTHER" id="PTHR21310">
    <property type="entry name" value="AMINOGLYCOSIDE PHOSPHOTRANSFERASE-RELATED-RELATED"/>
    <property type="match status" value="1"/>
</dbReference>
<protein>
    <recommendedName>
        <fullName evidence="2">Aminoglycoside phosphotransferase domain-containing protein</fullName>
    </recommendedName>
</protein>
<dbReference type="InterPro" id="IPR016259">
    <property type="entry name" value="Hygromycin-B_Kinase"/>
</dbReference>
<dbReference type="Proteomes" id="UP000601223">
    <property type="component" value="Unassembled WGS sequence"/>
</dbReference>
<gene>
    <name evidence="3" type="ORF">Cba03nite_00260</name>
</gene>
<comment type="caution">
    <text evidence="3">The sequence shown here is derived from an EMBL/GenBank/DDBJ whole genome shotgun (WGS) entry which is preliminary data.</text>
</comment>
<dbReference type="Pfam" id="PF01636">
    <property type="entry name" value="APH"/>
    <property type="match status" value="2"/>
</dbReference>
<feature type="domain" description="Aminoglycoside phosphotransferase" evidence="2">
    <location>
        <begin position="32"/>
        <end position="137"/>
    </location>
</feature>
<feature type="compositionally biased region" description="Low complexity" evidence="1">
    <location>
        <begin position="150"/>
        <end position="215"/>
    </location>
</feature>
<organism evidence="3 4">
    <name type="scientific">Catellatospora bangladeshensis</name>
    <dbReference type="NCBI Taxonomy" id="310355"/>
    <lineage>
        <taxon>Bacteria</taxon>
        <taxon>Bacillati</taxon>
        <taxon>Actinomycetota</taxon>
        <taxon>Actinomycetes</taxon>
        <taxon>Micromonosporales</taxon>
        <taxon>Micromonosporaceae</taxon>
        <taxon>Catellatospora</taxon>
    </lineage>
</organism>
<dbReference type="SUPFAM" id="SSF56112">
    <property type="entry name" value="Protein kinase-like (PK-like)"/>
    <property type="match status" value="1"/>
</dbReference>
<dbReference type="InterPro" id="IPR011009">
    <property type="entry name" value="Kinase-like_dom_sf"/>
</dbReference>
<dbReference type="InterPro" id="IPR051678">
    <property type="entry name" value="AGP_Transferase"/>
</dbReference>
<feature type="region of interest" description="Disordered" evidence="1">
    <location>
        <begin position="150"/>
        <end position="235"/>
    </location>
</feature>
<dbReference type="InterPro" id="IPR002575">
    <property type="entry name" value="Aminoglycoside_PTrfase"/>
</dbReference>
<dbReference type="PANTHER" id="PTHR21310:SF42">
    <property type="entry name" value="BIFUNCTIONAL AAC_APH"/>
    <property type="match status" value="1"/>
</dbReference>
<accession>A0A8J3J5U8</accession>
<dbReference type="PIRSF" id="PIRSF000707">
    <property type="entry name" value="Hygromycin-B_kinase"/>
    <property type="match status" value="1"/>
</dbReference>
<dbReference type="EMBL" id="BONF01000001">
    <property type="protein sequence ID" value="GIF78677.1"/>
    <property type="molecule type" value="Genomic_DNA"/>
</dbReference>